<keyword evidence="3" id="KW-1133">Transmembrane helix</keyword>
<dbReference type="Gene3D" id="3.80.10.10">
    <property type="entry name" value="Ribonuclease Inhibitor"/>
    <property type="match status" value="3"/>
</dbReference>
<feature type="transmembrane region" description="Helical" evidence="3">
    <location>
        <begin position="570"/>
        <end position="596"/>
    </location>
</feature>
<evidence type="ECO:0000256" key="3">
    <source>
        <dbReference type="SAM" id="Phobius"/>
    </source>
</evidence>
<protein>
    <recommendedName>
        <fullName evidence="6">LRRCT domain-containing protein</fullName>
    </recommendedName>
</protein>
<dbReference type="eggNOG" id="KOG0619">
    <property type="taxonomic scope" value="Eukaryota"/>
</dbReference>
<evidence type="ECO:0000256" key="1">
    <source>
        <dbReference type="ARBA" id="ARBA00022614"/>
    </source>
</evidence>
<reference evidence="4" key="2">
    <citation type="submission" date="2015-02" db="UniProtKB">
        <authorList>
            <consortium name="EnsemblMetazoa"/>
        </authorList>
    </citation>
    <scope>IDENTIFICATION</scope>
</reference>
<dbReference type="STRING" id="126957.T1JDL4"/>
<dbReference type="Proteomes" id="UP000014500">
    <property type="component" value="Unassembled WGS sequence"/>
</dbReference>
<keyword evidence="3" id="KW-0812">Transmembrane</keyword>
<dbReference type="PANTHER" id="PTHR24366">
    <property type="entry name" value="IG(IMMUNOGLOBULIN) AND LRR(LEUCINE RICH REPEAT) DOMAINS"/>
    <property type="match status" value="1"/>
</dbReference>
<reference evidence="5" key="1">
    <citation type="submission" date="2011-05" db="EMBL/GenBank/DDBJ databases">
        <authorList>
            <person name="Richards S.R."/>
            <person name="Qu J."/>
            <person name="Jiang H."/>
            <person name="Jhangiani S.N."/>
            <person name="Agravi P."/>
            <person name="Goodspeed R."/>
            <person name="Gross S."/>
            <person name="Mandapat C."/>
            <person name="Jackson L."/>
            <person name="Mathew T."/>
            <person name="Pu L."/>
            <person name="Thornton R."/>
            <person name="Saada N."/>
            <person name="Wilczek-Boney K.B."/>
            <person name="Lee S."/>
            <person name="Kovar C."/>
            <person name="Wu Y."/>
            <person name="Scherer S.E."/>
            <person name="Worley K.C."/>
            <person name="Muzny D.M."/>
            <person name="Gibbs R."/>
        </authorList>
    </citation>
    <scope>NUCLEOTIDE SEQUENCE</scope>
    <source>
        <strain evidence="5">Brora</strain>
    </source>
</reference>
<evidence type="ECO:0000256" key="2">
    <source>
        <dbReference type="ARBA" id="ARBA00022737"/>
    </source>
</evidence>
<dbReference type="OMA" id="RDRYAMR"/>
<dbReference type="EnsemblMetazoa" id="SMAR011898-RA">
    <property type="protein sequence ID" value="SMAR011898-PA"/>
    <property type="gene ID" value="SMAR011898"/>
</dbReference>
<dbReference type="PROSITE" id="PS51450">
    <property type="entry name" value="LRR"/>
    <property type="match status" value="2"/>
</dbReference>
<dbReference type="SUPFAM" id="SSF52058">
    <property type="entry name" value="L domain-like"/>
    <property type="match status" value="1"/>
</dbReference>
<accession>T1JDL4</accession>
<evidence type="ECO:0000313" key="4">
    <source>
        <dbReference type="EnsemblMetazoa" id="SMAR011898-PA"/>
    </source>
</evidence>
<dbReference type="SMART" id="SM00365">
    <property type="entry name" value="LRR_SD22"/>
    <property type="match status" value="5"/>
</dbReference>
<evidence type="ECO:0008006" key="6">
    <source>
        <dbReference type="Google" id="ProtNLM"/>
    </source>
</evidence>
<keyword evidence="1" id="KW-0433">Leucine-rich repeat</keyword>
<sequence>MVVTRESQVNDVIPTLKLHCSLKCLEAELKIPCPGAETEAGAPEPEPEPELDQDLQVRVPHLKMSCKLHLTFLLMSAFCLLAAASCPDQCMCDTDRPGRKRVSCIRGGIHGTLPLSQIDRDIQVLVVSAPRDNPNELTLGRVFMKYPQLEEVHITNSRIPAIGENTFWGATTIKTLNLTRNKIANLVDINFSGLDNLENLHLDDNNITAMPSAIFRYVPKLRNLTMARNNIEGTVPRMFQMLANLEHLDLSSNPISNMSADNFVDIGKLRKLYLSRCKLTKLNPAILRHLPKLDTLDLSRNQIKFISPTDFGSVTHLKHLYLHGNKLATVLENTFSGHNLTVLTLARNKIRILLQECFFNLTVKALDLSHNMMDIPDPEFLRPVADSLIKLDISGNRILSTTLSLLLDNLLAIRDLSVTHLGLTEIDPKDLQFPGTLRKLNLSSNHLTTFSVELVKPLRLLETLDLSWNKLRGLDQRLIKHLDSMPHLRTLNLQGNEWSCDLCYIPALLAWLNSLHFFDGACNNLLNPNCLKCYSPYNLSGQAIQLLAEEDLEPCELADMPALSADGAQAHVGVIVVCAILVLLLVAITVVFILYYRRGADYYTHEEERDDEGMYENPVAEEENGDLLKKPQIATIETMDEFKDDGKHPHKSLIA</sequence>
<dbReference type="PhylomeDB" id="T1JDL4"/>
<dbReference type="PRINTS" id="PR00019">
    <property type="entry name" value="LEURICHRPT"/>
</dbReference>
<dbReference type="InterPro" id="IPR032675">
    <property type="entry name" value="LRR_dom_sf"/>
</dbReference>
<dbReference type="Pfam" id="PF13855">
    <property type="entry name" value="LRR_8"/>
    <property type="match status" value="3"/>
</dbReference>
<dbReference type="InterPro" id="IPR001611">
    <property type="entry name" value="Leu-rich_rpt"/>
</dbReference>
<dbReference type="InterPro" id="IPR003591">
    <property type="entry name" value="Leu-rich_rpt_typical-subtyp"/>
</dbReference>
<dbReference type="SMART" id="SM00369">
    <property type="entry name" value="LRR_TYP"/>
    <property type="match status" value="9"/>
</dbReference>
<name>T1JDL4_STRMM</name>
<organism evidence="4 5">
    <name type="scientific">Strigamia maritima</name>
    <name type="common">European centipede</name>
    <name type="synonym">Geophilus maritimus</name>
    <dbReference type="NCBI Taxonomy" id="126957"/>
    <lineage>
        <taxon>Eukaryota</taxon>
        <taxon>Metazoa</taxon>
        <taxon>Ecdysozoa</taxon>
        <taxon>Arthropoda</taxon>
        <taxon>Myriapoda</taxon>
        <taxon>Chilopoda</taxon>
        <taxon>Pleurostigmophora</taxon>
        <taxon>Geophilomorpha</taxon>
        <taxon>Linotaeniidae</taxon>
        <taxon>Strigamia</taxon>
    </lineage>
</organism>
<keyword evidence="5" id="KW-1185">Reference proteome</keyword>
<keyword evidence="3" id="KW-0472">Membrane</keyword>
<dbReference type="PANTHER" id="PTHR24366:SF96">
    <property type="entry name" value="LEUCINE RICH REPEAT CONTAINING 53"/>
    <property type="match status" value="1"/>
</dbReference>
<dbReference type="AlphaFoldDB" id="T1JDL4"/>
<dbReference type="EMBL" id="JH432107">
    <property type="status" value="NOT_ANNOTATED_CDS"/>
    <property type="molecule type" value="Genomic_DNA"/>
</dbReference>
<evidence type="ECO:0000313" key="5">
    <source>
        <dbReference type="Proteomes" id="UP000014500"/>
    </source>
</evidence>
<dbReference type="HOGENOM" id="CLU_000288_18_6_1"/>
<proteinExistence type="predicted"/>
<keyword evidence="2" id="KW-0677">Repeat</keyword>